<dbReference type="AlphaFoldDB" id="A0A2A7NB51"/>
<dbReference type="RefSeq" id="WP_097939361.1">
    <property type="nucleotide sequence ID" value="NZ_BLKS01000001.1"/>
</dbReference>
<evidence type="ECO:0000256" key="3">
    <source>
        <dbReference type="ARBA" id="ARBA00022475"/>
    </source>
</evidence>
<keyword evidence="5 7" id="KW-1133">Transmembrane helix</keyword>
<dbReference type="EMBL" id="PDCP01000009">
    <property type="protein sequence ID" value="PEG40681.1"/>
    <property type="molecule type" value="Genomic_DNA"/>
</dbReference>
<keyword evidence="12" id="KW-1185">Reference proteome</keyword>
<dbReference type="GO" id="GO:0055085">
    <property type="term" value="P:transmembrane transport"/>
    <property type="evidence" value="ECO:0007669"/>
    <property type="project" value="InterPro"/>
</dbReference>
<dbReference type="InterPro" id="IPR035906">
    <property type="entry name" value="MetI-like_sf"/>
</dbReference>
<dbReference type="Pfam" id="PF00528">
    <property type="entry name" value="BPD_transp_1"/>
    <property type="match status" value="1"/>
</dbReference>
<reference evidence="10 13" key="2">
    <citation type="journal article" date="2019" name="Emerg. Microbes Infect.">
        <title>Comprehensive subspecies identification of 175 nontuberculous mycobacteria species based on 7547 genomic profiles.</title>
        <authorList>
            <person name="Matsumoto Y."/>
            <person name="Kinjo T."/>
            <person name="Motooka D."/>
            <person name="Nabeya D."/>
            <person name="Jung N."/>
            <person name="Uechi K."/>
            <person name="Horii T."/>
            <person name="Iida T."/>
            <person name="Fujita J."/>
            <person name="Nakamura S."/>
        </authorList>
    </citation>
    <scope>NUCLEOTIDE SEQUENCE [LARGE SCALE GENOMIC DNA]</scope>
    <source>
        <strain evidence="10 13">JCM 6377</strain>
    </source>
</reference>
<dbReference type="CDD" id="cd06261">
    <property type="entry name" value="TM_PBP2"/>
    <property type="match status" value="1"/>
</dbReference>
<comment type="subcellular location">
    <subcellularLocation>
        <location evidence="1 7">Cell membrane</location>
        <topology evidence="1 7">Multi-pass membrane protein</topology>
    </subcellularLocation>
</comment>
<feature type="region of interest" description="Disordered" evidence="8">
    <location>
        <begin position="310"/>
        <end position="352"/>
    </location>
</feature>
<evidence type="ECO:0000313" key="13">
    <source>
        <dbReference type="Proteomes" id="UP000465302"/>
    </source>
</evidence>
<evidence type="ECO:0000256" key="1">
    <source>
        <dbReference type="ARBA" id="ARBA00004651"/>
    </source>
</evidence>
<proteinExistence type="inferred from homology"/>
<evidence type="ECO:0000256" key="2">
    <source>
        <dbReference type="ARBA" id="ARBA00022448"/>
    </source>
</evidence>
<keyword evidence="4 7" id="KW-0812">Transmembrane</keyword>
<dbReference type="SUPFAM" id="SSF161098">
    <property type="entry name" value="MetI-like"/>
    <property type="match status" value="1"/>
</dbReference>
<dbReference type="InterPro" id="IPR000515">
    <property type="entry name" value="MetI-like"/>
</dbReference>
<evidence type="ECO:0000256" key="4">
    <source>
        <dbReference type="ARBA" id="ARBA00022692"/>
    </source>
</evidence>
<feature type="transmembrane region" description="Helical" evidence="7">
    <location>
        <begin position="167"/>
        <end position="185"/>
    </location>
</feature>
<keyword evidence="3" id="KW-1003">Cell membrane</keyword>
<evidence type="ECO:0000256" key="8">
    <source>
        <dbReference type="SAM" id="MobiDB-lite"/>
    </source>
</evidence>
<evidence type="ECO:0000256" key="5">
    <source>
        <dbReference type="ARBA" id="ARBA00022989"/>
    </source>
</evidence>
<dbReference type="OrthoDB" id="147639at2"/>
<name>A0A2A7NB51_MYCAG</name>
<sequence length="352" mass="38116">MLARYMLKRTVHAVLVLLAVLVVVWVLVNQVGDPARLILPPSASHQLYLDTRASMGLDDPVLVRFWRSFSGWLQLDFGNSLWQKVPALPLVLERLPATLLLTLATFLVAVPISLSLGVLSALRPDGLLDRILTAVSLAGVSIADFWLGLMLILLFGVQLHLLPTSGYGGLEFLVLPVLTLAFRPVGRLAQIARSALVEEMQKPYIVTLRAQGMSEGRIVRRHALKNSLIPIITVGGDELASFLNGAVVIETIFAWPGIGSLFIQAIERRDLPLVLACVFVIATLVIIVNLIIDLTYAWIDPRASLIVSSRRQRRGRGPVTPSTMAVHGTSDGRSAAGEGVGPTPESMSPAPT</sequence>
<reference evidence="10" key="3">
    <citation type="submission" date="2020-02" db="EMBL/GenBank/DDBJ databases">
        <authorList>
            <person name="Matsumoto Y."/>
            <person name="Motooka D."/>
            <person name="Nakamura S."/>
        </authorList>
    </citation>
    <scope>NUCLEOTIDE SEQUENCE</scope>
    <source>
        <strain evidence="10">JCM 6377</strain>
    </source>
</reference>
<dbReference type="PANTHER" id="PTHR43163">
    <property type="entry name" value="DIPEPTIDE TRANSPORT SYSTEM PERMEASE PROTEIN DPPB-RELATED"/>
    <property type="match status" value="1"/>
</dbReference>
<comment type="caution">
    <text evidence="11">The sequence shown here is derived from an EMBL/GenBank/DDBJ whole genome shotgun (WGS) entry which is preliminary data.</text>
</comment>
<dbReference type="Pfam" id="PF19300">
    <property type="entry name" value="BPD_transp_1_N"/>
    <property type="match status" value="1"/>
</dbReference>
<gene>
    <name evidence="11" type="ORF">CQY20_07060</name>
    <name evidence="10" type="ORF">MAGR_08030</name>
</gene>
<feature type="transmembrane region" description="Helical" evidence="7">
    <location>
        <begin position="131"/>
        <end position="155"/>
    </location>
</feature>
<dbReference type="EMBL" id="BLKS01000001">
    <property type="protein sequence ID" value="GFG49362.1"/>
    <property type="molecule type" value="Genomic_DNA"/>
</dbReference>
<protein>
    <submittedName>
        <fullName evidence="11">ABC transporter permease</fullName>
    </submittedName>
</protein>
<organism evidence="11 12">
    <name type="scientific">Mycolicibacterium agri</name>
    <name type="common">Mycobacterium agri</name>
    <dbReference type="NCBI Taxonomy" id="36811"/>
    <lineage>
        <taxon>Bacteria</taxon>
        <taxon>Bacillati</taxon>
        <taxon>Actinomycetota</taxon>
        <taxon>Actinomycetes</taxon>
        <taxon>Mycobacteriales</taxon>
        <taxon>Mycobacteriaceae</taxon>
        <taxon>Mycolicibacterium</taxon>
    </lineage>
</organism>
<dbReference type="GO" id="GO:0005886">
    <property type="term" value="C:plasma membrane"/>
    <property type="evidence" value="ECO:0007669"/>
    <property type="project" value="UniProtKB-SubCell"/>
</dbReference>
<evidence type="ECO:0000256" key="7">
    <source>
        <dbReference type="RuleBase" id="RU363032"/>
    </source>
</evidence>
<comment type="similarity">
    <text evidence="7">Belongs to the binding-protein-dependent transport system permease family.</text>
</comment>
<keyword evidence="2 7" id="KW-0813">Transport</keyword>
<dbReference type="PANTHER" id="PTHR43163:SF6">
    <property type="entry name" value="DIPEPTIDE TRANSPORT SYSTEM PERMEASE PROTEIN DPPB-RELATED"/>
    <property type="match status" value="1"/>
</dbReference>
<evidence type="ECO:0000256" key="6">
    <source>
        <dbReference type="ARBA" id="ARBA00023136"/>
    </source>
</evidence>
<feature type="transmembrane region" description="Helical" evidence="7">
    <location>
        <begin position="273"/>
        <end position="299"/>
    </location>
</feature>
<dbReference type="Proteomes" id="UP000220914">
    <property type="component" value="Unassembled WGS sequence"/>
</dbReference>
<reference evidence="11 12" key="1">
    <citation type="submission" date="2017-10" db="EMBL/GenBank/DDBJ databases">
        <title>The new phylogeny of genus Mycobacterium.</title>
        <authorList>
            <person name="Tortoli E."/>
            <person name="Trovato A."/>
            <person name="Cirillo D.M."/>
        </authorList>
    </citation>
    <scope>NUCLEOTIDE SEQUENCE [LARGE SCALE GENOMIC DNA]</scope>
    <source>
        <strain evidence="11 12">CCUG37673</strain>
    </source>
</reference>
<feature type="transmembrane region" description="Helical" evidence="7">
    <location>
        <begin position="12"/>
        <end position="32"/>
    </location>
</feature>
<evidence type="ECO:0000313" key="12">
    <source>
        <dbReference type="Proteomes" id="UP000220914"/>
    </source>
</evidence>
<evidence type="ECO:0000313" key="10">
    <source>
        <dbReference type="EMBL" id="GFG49362.1"/>
    </source>
</evidence>
<dbReference type="PROSITE" id="PS50928">
    <property type="entry name" value="ABC_TM1"/>
    <property type="match status" value="1"/>
</dbReference>
<evidence type="ECO:0000313" key="11">
    <source>
        <dbReference type="EMBL" id="PEG40681.1"/>
    </source>
</evidence>
<feature type="transmembrane region" description="Helical" evidence="7">
    <location>
        <begin position="97"/>
        <end position="119"/>
    </location>
</feature>
<evidence type="ECO:0000259" key="9">
    <source>
        <dbReference type="PROSITE" id="PS50928"/>
    </source>
</evidence>
<feature type="domain" description="ABC transmembrane type-1" evidence="9">
    <location>
        <begin position="95"/>
        <end position="292"/>
    </location>
</feature>
<dbReference type="Proteomes" id="UP000465302">
    <property type="component" value="Unassembled WGS sequence"/>
</dbReference>
<accession>A0A2A7NB51</accession>
<dbReference type="Gene3D" id="1.10.3720.10">
    <property type="entry name" value="MetI-like"/>
    <property type="match status" value="1"/>
</dbReference>
<dbReference type="InterPro" id="IPR045621">
    <property type="entry name" value="BPD_transp_1_N"/>
</dbReference>
<keyword evidence="6 7" id="KW-0472">Membrane</keyword>